<keyword evidence="3" id="KW-1185">Reference proteome</keyword>
<comment type="caution">
    <text evidence="2">The sequence shown here is derived from an EMBL/GenBank/DDBJ whole genome shotgun (WGS) entry which is preliminary data.</text>
</comment>
<dbReference type="Gene3D" id="3.30.420.10">
    <property type="entry name" value="Ribonuclease H-like superfamily/Ribonuclease H"/>
    <property type="match status" value="1"/>
</dbReference>
<dbReference type="InterPro" id="IPR012337">
    <property type="entry name" value="RNaseH-like_sf"/>
</dbReference>
<proteinExistence type="predicted"/>
<evidence type="ECO:0000259" key="1">
    <source>
        <dbReference type="Pfam" id="PF13456"/>
    </source>
</evidence>
<dbReference type="InterPro" id="IPR002156">
    <property type="entry name" value="RNaseH_domain"/>
</dbReference>
<dbReference type="Pfam" id="PF13456">
    <property type="entry name" value="RVT_3"/>
    <property type="match status" value="1"/>
</dbReference>
<sequence length="130" mass="14724">MAIYGIKVIAVDGLRSRRSSRRYGLRRWSMDGFDGSMLLGWMDSMLLDGTICSTRIIVESPSSVTVEQAIRFGFKASNNQAEYEAVLDDLKLEQELEANQVKIYSNSQLVVNQLTGDYNTKETTIKRYAQ</sequence>
<dbReference type="InterPro" id="IPR036397">
    <property type="entry name" value="RNaseH_sf"/>
</dbReference>
<dbReference type="OrthoDB" id="1740909at2759"/>
<organism evidence="2 3">
    <name type="scientific">Senna tora</name>
    <dbReference type="NCBI Taxonomy" id="362788"/>
    <lineage>
        <taxon>Eukaryota</taxon>
        <taxon>Viridiplantae</taxon>
        <taxon>Streptophyta</taxon>
        <taxon>Embryophyta</taxon>
        <taxon>Tracheophyta</taxon>
        <taxon>Spermatophyta</taxon>
        <taxon>Magnoliopsida</taxon>
        <taxon>eudicotyledons</taxon>
        <taxon>Gunneridae</taxon>
        <taxon>Pentapetalae</taxon>
        <taxon>rosids</taxon>
        <taxon>fabids</taxon>
        <taxon>Fabales</taxon>
        <taxon>Fabaceae</taxon>
        <taxon>Caesalpinioideae</taxon>
        <taxon>Cassia clade</taxon>
        <taxon>Senna</taxon>
    </lineage>
</organism>
<accession>A0A834TFL2</accession>
<dbReference type="SUPFAM" id="SSF53098">
    <property type="entry name" value="Ribonuclease H-like"/>
    <property type="match status" value="1"/>
</dbReference>
<gene>
    <name evidence="2" type="ORF">G2W53_026717</name>
</gene>
<evidence type="ECO:0000313" key="3">
    <source>
        <dbReference type="Proteomes" id="UP000634136"/>
    </source>
</evidence>
<dbReference type="AlphaFoldDB" id="A0A834TFL2"/>
<evidence type="ECO:0000313" key="2">
    <source>
        <dbReference type="EMBL" id="KAF7821262.1"/>
    </source>
</evidence>
<protein>
    <submittedName>
        <fullName evidence="2">Retrovirus-related Pol polyprotein from transposon 17.6</fullName>
    </submittedName>
</protein>
<dbReference type="PANTHER" id="PTHR48475">
    <property type="entry name" value="RIBONUCLEASE H"/>
    <property type="match status" value="1"/>
</dbReference>
<name>A0A834TFL2_9FABA</name>
<dbReference type="EMBL" id="JAAIUW010000008">
    <property type="protein sequence ID" value="KAF7821262.1"/>
    <property type="molecule type" value="Genomic_DNA"/>
</dbReference>
<dbReference type="PANTHER" id="PTHR48475:SF2">
    <property type="entry name" value="RIBONUCLEASE H"/>
    <property type="match status" value="1"/>
</dbReference>
<dbReference type="GO" id="GO:0003676">
    <property type="term" value="F:nucleic acid binding"/>
    <property type="evidence" value="ECO:0007669"/>
    <property type="project" value="InterPro"/>
</dbReference>
<dbReference type="Proteomes" id="UP000634136">
    <property type="component" value="Unassembled WGS sequence"/>
</dbReference>
<feature type="domain" description="RNase H type-1" evidence="1">
    <location>
        <begin position="57"/>
        <end position="126"/>
    </location>
</feature>
<reference evidence="2" key="1">
    <citation type="submission" date="2020-09" db="EMBL/GenBank/DDBJ databases">
        <title>Genome-Enabled Discovery of Anthraquinone Biosynthesis in Senna tora.</title>
        <authorList>
            <person name="Kang S.-H."/>
            <person name="Pandey R.P."/>
            <person name="Lee C.-M."/>
            <person name="Sim J.-S."/>
            <person name="Jeong J.-T."/>
            <person name="Choi B.-S."/>
            <person name="Jung M."/>
            <person name="Ginzburg D."/>
            <person name="Zhao K."/>
            <person name="Won S.Y."/>
            <person name="Oh T.-J."/>
            <person name="Yu Y."/>
            <person name="Kim N.-H."/>
            <person name="Lee O.R."/>
            <person name="Lee T.-H."/>
            <person name="Bashyal P."/>
            <person name="Kim T.-S."/>
            <person name="Lee W.-H."/>
            <person name="Kawkins C."/>
            <person name="Kim C.-K."/>
            <person name="Kim J.S."/>
            <person name="Ahn B.O."/>
            <person name="Rhee S.Y."/>
            <person name="Sohng J.K."/>
        </authorList>
    </citation>
    <scope>NUCLEOTIDE SEQUENCE</scope>
    <source>
        <tissue evidence="2">Leaf</tissue>
    </source>
</reference>
<dbReference type="GO" id="GO:0004523">
    <property type="term" value="F:RNA-DNA hybrid ribonuclease activity"/>
    <property type="evidence" value="ECO:0007669"/>
    <property type="project" value="InterPro"/>
</dbReference>